<keyword evidence="6" id="KW-1185">Reference proteome</keyword>
<evidence type="ECO:0000313" key="3">
    <source>
        <dbReference type="EMBL" id="GGD12361.1"/>
    </source>
</evidence>
<keyword evidence="2" id="KW-0732">Signal</keyword>
<evidence type="ECO:0000313" key="5">
    <source>
        <dbReference type="Proteomes" id="UP000297025"/>
    </source>
</evidence>
<protein>
    <recommendedName>
        <fullName evidence="7">Lipoprotein</fullName>
    </recommendedName>
</protein>
<feature type="signal peptide" evidence="2">
    <location>
        <begin position="1"/>
        <end position="18"/>
    </location>
</feature>
<feature type="compositionally biased region" description="Low complexity" evidence="1">
    <location>
        <begin position="39"/>
        <end position="57"/>
    </location>
</feature>
<name>A0A4P7UE94_9ACTN</name>
<gene>
    <name evidence="4" type="ORF">E2C04_16835</name>
    <name evidence="3" type="ORF">GCM10007231_09160</name>
</gene>
<evidence type="ECO:0000256" key="2">
    <source>
        <dbReference type="SAM" id="SignalP"/>
    </source>
</evidence>
<dbReference type="RefSeq" id="WP_135833483.1">
    <property type="nucleotide sequence ID" value="NZ_BMCK01000001.1"/>
</dbReference>
<reference evidence="4" key="4">
    <citation type="submission" date="2019-03" db="EMBL/GenBank/DDBJ databases">
        <authorList>
            <person name="Huang Y."/>
        </authorList>
    </citation>
    <scope>NUCLEOTIDE SEQUENCE</scope>
    <source>
        <strain evidence="4">JCM 16608</strain>
    </source>
</reference>
<evidence type="ECO:0000313" key="4">
    <source>
        <dbReference type="EMBL" id="QCC78446.1"/>
    </source>
</evidence>
<dbReference type="EMBL" id="BMCK01000001">
    <property type="protein sequence ID" value="GGD12361.1"/>
    <property type="molecule type" value="Genomic_DNA"/>
</dbReference>
<organism evidence="4 5">
    <name type="scientific">Nocardioides daphniae</name>
    <dbReference type="NCBI Taxonomy" id="402297"/>
    <lineage>
        <taxon>Bacteria</taxon>
        <taxon>Bacillati</taxon>
        <taxon>Actinomycetota</taxon>
        <taxon>Actinomycetes</taxon>
        <taxon>Propionibacteriales</taxon>
        <taxon>Nocardioidaceae</taxon>
        <taxon>Nocardioides</taxon>
    </lineage>
</organism>
<evidence type="ECO:0000313" key="6">
    <source>
        <dbReference type="Proteomes" id="UP000630594"/>
    </source>
</evidence>
<feature type="region of interest" description="Disordered" evidence="1">
    <location>
        <begin position="246"/>
        <end position="278"/>
    </location>
</feature>
<dbReference type="PROSITE" id="PS51257">
    <property type="entry name" value="PROKAR_LIPOPROTEIN"/>
    <property type="match status" value="1"/>
</dbReference>
<dbReference type="Proteomes" id="UP000630594">
    <property type="component" value="Unassembled WGS sequence"/>
</dbReference>
<dbReference type="OrthoDB" id="10017979at2"/>
<dbReference type="KEGG" id="ndp:E2C04_16835"/>
<feature type="compositionally biased region" description="Basic and acidic residues" evidence="1">
    <location>
        <begin position="253"/>
        <end position="271"/>
    </location>
</feature>
<accession>A0A4P7UE94</accession>
<reference evidence="3" key="5">
    <citation type="submission" date="2024-05" db="EMBL/GenBank/DDBJ databases">
        <authorList>
            <person name="Sun Q."/>
            <person name="Sedlacek I."/>
        </authorList>
    </citation>
    <scope>NUCLEOTIDE SEQUENCE</scope>
    <source>
        <strain evidence="3">CCM 7403</strain>
    </source>
</reference>
<evidence type="ECO:0008006" key="7">
    <source>
        <dbReference type="Google" id="ProtNLM"/>
    </source>
</evidence>
<sequence>MRRFTLRTTTALVGTALAASLVAGCAQEPPAAEPRRSVSPEPSAEPSDSPSESPSESVDPEEPQEVETAVERPSPFRRIPDGLVETPSEVELGRLSVGGRDRLSGEKFAIAVAQFIVDTGEARNQGAVIDAVASPRLSETARDQVVADYDGQRGLQVERVLTADGETWMRSGTTGKRKAPREVRVELAGVMDNGVPDQVFVGAVRVDVVRRAGRWEVSHVAGPAVRAPLPTRLASVKPFLEGRHWRQLPAVGDARKPAAEPGRKPRPDRASAKRKRKR</sequence>
<reference evidence="4 5" key="1">
    <citation type="journal article" date="2008" name="Int. J. Syst. Evol. Microbiol.">
        <title>Nocardioides daphniae sp. nov., isolated from Daphnia cucullata (Crustacea: Cladocera).</title>
        <authorList>
            <person name="Toth E.M."/>
            <person name="Keki Z."/>
            <person name="Homonnay Z.G."/>
            <person name="Borsodi A.K."/>
            <person name="Marialigeti K."/>
            <person name="Schumann P."/>
        </authorList>
    </citation>
    <scope>NUCLEOTIDE SEQUENCE [LARGE SCALE GENOMIC DNA]</scope>
    <source>
        <strain evidence="4 5">JCM 16608</strain>
    </source>
</reference>
<dbReference type="EMBL" id="CP038462">
    <property type="protein sequence ID" value="QCC78446.1"/>
    <property type="molecule type" value="Genomic_DNA"/>
</dbReference>
<reference evidence="3" key="2">
    <citation type="journal article" date="2014" name="Int. J. Syst. Evol. Microbiol.">
        <title>Complete genome of a new Firmicutes species belonging to the dominant human colonic microbiota ('Ruminococcus bicirculans') reveals two chromosomes and a selective capacity to utilize plant glucans.</title>
        <authorList>
            <consortium name="NISC Comparative Sequencing Program"/>
            <person name="Wegmann U."/>
            <person name="Louis P."/>
            <person name="Goesmann A."/>
            <person name="Henrissat B."/>
            <person name="Duncan S.H."/>
            <person name="Flint H.J."/>
        </authorList>
    </citation>
    <scope>NUCLEOTIDE SEQUENCE</scope>
    <source>
        <strain evidence="3">CCM 7403</strain>
    </source>
</reference>
<feature type="region of interest" description="Disordered" evidence="1">
    <location>
        <begin position="25"/>
        <end position="84"/>
    </location>
</feature>
<dbReference type="Proteomes" id="UP000297025">
    <property type="component" value="Chromosome"/>
</dbReference>
<reference evidence="6" key="3">
    <citation type="journal article" date="2019" name="Int. J. Syst. Evol. Microbiol.">
        <title>The Global Catalogue of Microorganisms (GCM) 10K type strain sequencing project: providing services to taxonomists for standard genome sequencing and annotation.</title>
        <authorList>
            <consortium name="The Broad Institute Genomics Platform"/>
            <consortium name="The Broad Institute Genome Sequencing Center for Infectious Disease"/>
            <person name="Wu L."/>
            <person name="Ma J."/>
        </authorList>
    </citation>
    <scope>NUCLEOTIDE SEQUENCE [LARGE SCALE GENOMIC DNA]</scope>
    <source>
        <strain evidence="6">CCM 7403</strain>
    </source>
</reference>
<dbReference type="AlphaFoldDB" id="A0A4P7UE94"/>
<proteinExistence type="predicted"/>
<evidence type="ECO:0000256" key="1">
    <source>
        <dbReference type="SAM" id="MobiDB-lite"/>
    </source>
</evidence>
<feature type="chain" id="PRO_5039011649" description="Lipoprotein" evidence="2">
    <location>
        <begin position="19"/>
        <end position="278"/>
    </location>
</feature>